<dbReference type="InterPro" id="IPR003439">
    <property type="entry name" value="ABC_transporter-like_ATP-bd"/>
</dbReference>
<dbReference type="CDD" id="cd18565">
    <property type="entry name" value="ABC_6TM_exporter_like"/>
    <property type="match status" value="1"/>
</dbReference>
<dbReference type="Gene3D" id="1.20.1560.10">
    <property type="entry name" value="ABC transporter type 1, transmembrane domain"/>
    <property type="match status" value="1"/>
</dbReference>
<feature type="transmembrane region" description="Helical" evidence="7">
    <location>
        <begin position="70"/>
        <end position="91"/>
    </location>
</feature>
<dbReference type="Pfam" id="PF00664">
    <property type="entry name" value="ABC_membrane"/>
    <property type="match status" value="1"/>
</dbReference>
<dbReference type="Gene3D" id="3.40.50.300">
    <property type="entry name" value="P-loop containing nucleotide triphosphate hydrolases"/>
    <property type="match status" value="1"/>
</dbReference>
<dbReference type="RefSeq" id="WP_114705257.1">
    <property type="nucleotide sequence ID" value="NZ_QDKL01000001.1"/>
</dbReference>
<evidence type="ECO:0000256" key="6">
    <source>
        <dbReference type="ARBA" id="ARBA00023136"/>
    </source>
</evidence>
<dbReference type="PANTHER" id="PTHR43394">
    <property type="entry name" value="ATP-DEPENDENT PERMEASE MDL1, MITOCHONDRIAL"/>
    <property type="match status" value="1"/>
</dbReference>
<evidence type="ECO:0000256" key="7">
    <source>
        <dbReference type="SAM" id="Phobius"/>
    </source>
</evidence>
<sequence>MNSQSSPLRKLINHFNNKKGQIYTASTFSILNKIFDIAPPLLIGLAVDTVVKQEESFLAEMGISDKIHQIYILAILTFIIWALESLFEYLLKVWWRGLAQEVQHDLRMEAYDHLQNLHISFYQEQNSGNLTTVLNDDINQLERFLDIGANDIIQTLTTVVSIGAIFFYLSPQIALLSLTPVPFILWGSFYFQRKVQPRYQNVRSEAGLLASMLVNNIAGMMTIKSYVAQKFEYNRLEKQSNRYARANKEAIRVSSSFSPIIRMAVLCGFLFTLTIGASQVFDGSLEVGSYSVLIFLVQRLLWPLTRLGETFDLYQRSMASTSRVMDLLETEIKVIDGKEELESFDGEVSFENINFKYDEEDNTGLKDITLKIQAGQTVALVGPTGSGKSTMLKLLQRFYDPQSGHVNFDGRNLKELKQNSLRSHIGFVSQDTYLFHGTVLDNIIYGSNEATEVDAMKAAKLAEAHDFIELLPQGYQTIVGERGQKLSGGQRQRIAIARAILKDPKLFIFDEATSAIDNETEAAIQRSLKTITQGRTTVMVAHRLSTIIHADQICVLNEGRIEQRGTHEELIKQDGLYRALWNVQTGNV</sequence>
<feature type="transmembrane region" description="Helical" evidence="7">
    <location>
        <begin position="165"/>
        <end position="191"/>
    </location>
</feature>
<dbReference type="EMBL" id="QDKL01000001">
    <property type="protein sequence ID" value="RZF22312.1"/>
    <property type="molecule type" value="Genomic_DNA"/>
</dbReference>
<keyword evidence="3" id="KW-0547">Nucleotide-binding</keyword>
<dbReference type="PROSITE" id="PS50893">
    <property type="entry name" value="ABC_TRANSPORTER_2"/>
    <property type="match status" value="1"/>
</dbReference>
<dbReference type="InterPro" id="IPR036640">
    <property type="entry name" value="ABC1_TM_sf"/>
</dbReference>
<accession>A0ABY0IM39</accession>
<dbReference type="Pfam" id="PF00005">
    <property type="entry name" value="ABC_tran"/>
    <property type="match status" value="1"/>
</dbReference>
<organism evidence="10 11">
    <name type="scientific">Halobacteriovorax vibrionivorans</name>
    <dbReference type="NCBI Taxonomy" id="2152716"/>
    <lineage>
        <taxon>Bacteria</taxon>
        <taxon>Pseudomonadati</taxon>
        <taxon>Bdellovibrionota</taxon>
        <taxon>Bacteriovoracia</taxon>
        <taxon>Bacteriovoracales</taxon>
        <taxon>Halobacteriovoraceae</taxon>
        <taxon>Halobacteriovorax</taxon>
    </lineage>
</organism>
<dbReference type="Proteomes" id="UP000443582">
    <property type="component" value="Unassembled WGS sequence"/>
</dbReference>
<feature type="transmembrane region" description="Helical" evidence="7">
    <location>
        <begin position="260"/>
        <end position="281"/>
    </location>
</feature>
<dbReference type="InterPro" id="IPR039421">
    <property type="entry name" value="Type_1_exporter"/>
</dbReference>
<dbReference type="GO" id="GO:0005524">
    <property type="term" value="F:ATP binding"/>
    <property type="evidence" value="ECO:0007669"/>
    <property type="project" value="UniProtKB-KW"/>
</dbReference>
<dbReference type="InterPro" id="IPR011527">
    <property type="entry name" value="ABC1_TM_dom"/>
</dbReference>
<feature type="domain" description="ABC transporter" evidence="8">
    <location>
        <begin position="348"/>
        <end position="583"/>
    </location>
</feature>
<dbReference type="SUPFAM" id="SSF52540">
    <property type="entry name" value="P-loop containing nucleoside triphosphate hydrolases"/>
    <property type="match status" value="1"/>
</dbReference>
<keyword evidence="6 7" id="KW-0472">Membrane</keyword>
<evidence type="ECO:0000256" key="2">
    <source>
        <dbReference type="ARBA" id="ARBA00022692"/>
    </source>
</evidence>
<evidence type="ECO:0000256" key="5">
    <source>
        <dbReference type="ARBA" id="ARBA00022989"/>
    </source>
</evidence>
<dbReference type="PROSITE" id="PS50929">
    <property type="entry name" value="ABC_TM1F"/>
    <property type="match status" value="1"/>
</dbReference>
<dbReference type="SMART" id="SM00382">
    <property type="entry name" value="AAA"/>
    <property type="match status" value="1"/>
</dbReference>
<evidence type="ECO:0000259" key="8">
    <source>
        <dbReference type="PROSITE" id="PS50893"/>
    </source>
</evidence>
<dbReference type="InterPro" id="IPR003593">
    <property type="entry name" value="AAA+_ATPase"/>
</dbReference>
<evidence type="ECO:0000313" key="11">
    <source>
        <dbReference type="Proteomes" id="UP000443582"/>
    </source>
</evidence>
<proteinExistence type="predicted"/>
<dbReference type="SUPFAM" id="SSF90123">
    <property type="entry name" value="ABC transporter transmembrane region"/>
    <property type="match status" value="1"/>
</dbReference>
<dbReference type="PROSITE" id="PS00211">
    <property type="entry name" value="ABC_TRANSPORTER_1"/>
    <property type="match status" value="1"/>
</dbReference>
<dbReference type="InterPro" id="IPR017871">
    <property type="entry name" value="ABC_transporter-like_CS"/>
</dbReference>
<comment type="subcellular location">
    <subcellularLocation>
        <location evidence="1">Cell membrane</location>
        <topology evidence="1">Multi-pass membrane protein</topology>
    </subcellularLocation>
</comment>
<evidence type="ECO:0000256" key="3">
    <source>
        <dbReference type="ARBA" id="ARBA00022741"/>
    </source>
</evidence>
<gene>
    <name evidence="10" type="ORF">DAY19_00665</name>
</gene>
<comment type="caution">
    <text evidence="10">The sequence shown here is derived from an EMBL/GenBank/DDBJ whole genome shotgun (WGS) entry which is preliminary data.</text>
</comment>
<keyword evidence="5 7" id="KW-1133">Transmembrane helix</keyword>
<evidence type="ECO:0000256" key="4">
    <source>
        <dbReference type="ARBA" id="ARBA00022840"/>
    </source>
</evidence>
<evidence type="ECO:0000313" key="10">
    <source>
        <dbReference type="EMBL" id="RZF22312.1"/>
    </source>
</evidence>
<dbReference type="InterPro" id="IPR027417">
    <property type="entry name" value="P-loop_NTPase"/>
</dbReference>
<keyword evidence="11" id="KW-1185">Reference proteome</keyword>
<feature type="domain" description="ABC transmembrane type-1" evidence="9">
    <location>
        <begin position="28"/>
        <end position="316"/>
    </location>
</feature>
<keyword evidence="2 7" id="KW-0812">Transmembrane</keyword>
<reference evidence="11" key="1">
    <citation type="journal article" date="2019" name="Int. J. Syst. Evol. Microbiol.">
        <title>Halobacteriovorax valvorus sp. nov., a novel prokaryotic predator isolated from coastal seawater of China.</title>
        <authorList>
            <person name="Chen M.-X."/>
        </authorList>
    </citation>
    <scope>NUCLEOTIDE SEQUENCE [LARGE SCALE GENOMIC DNA]</scope>
    <source>
        <strain evidence="11">BL9</strain>
    </source>
</reference>
<keyword evidence="4 10" id="KW-0067">ATP-binding</keyword>
<evidence type="ECO:0000259" key="9">
    <source>
        <dbReference type="PROSITE" id="PS50929"/>
    </source>
</evidence>
<evidence type="ECO:0000256" key="1">
    <source>
        <dbReference type="ARBA" id="ARBA00004651"/>
    </source>
</evidence>
<protein>
    <submittedName>
        <fullName evidence="10">ABC transporter ATP-binding protein</fullName>
    </submittedName>
</protein>
<name>A0ABY0IM39_9BACT</name>
<dbReference type="PANTHER" id="PTHR43394:SF1">
    <property type="entry name" value="ATP-BINDING CASSETTE SUB-FAMILY B MEMBER 10, MITOCHONDRIAL"/>
    <property type="match status" value="1"/>
</dbReference>